<feature type="domain" description="ABC transporter" evidence="6">
    <location>
        <begin position="16"/>
        <end position="235"/>
    </location>
</feature>
<evidence type="ECO:0000256" key="5">
    <source>
        <dbReference type="SAM" id="MobiDB-lite"/>
    </source>
</evidence>
<keyword evidence="4 7" id="KW-0067">ATP-binding</keyword>
<keyword evidence="3" id="KW-0547">Nucleotide-binding</keyword>
<dbReference type="GO" id="GO:0005524">
    <property type="term" value="F:ATP binding"/>
    <property type="evidence" value="ECO:0007669"/>
    <property type="project" value="UniProtKB-KW"/>
</dbReference>
<dbReference type="PROSITE" id="PS00211">
    <property type="entry name" value="ABC_TRANSPORTER_1"/>
    <property type="match status" value="1"/>
</dbReference>
<dbReference type="RefSeq" id="WP_141003787.1">
    <property type="nucleotide sequence ID" value="NZ_BAAAOR010000035.1"/>
</dbReference>
<feature type="domain" description="ABC transporter" evidence="6">
    <location>
        <begin position="253"/>
        <end position="497"/>
    </location>
</feature>
<gene>
    <name evidence="7" type="ORF">GCM10009788_46770</name>
</gene>
<name>A0ABN2BFX6_9ACTN</name>
<dbReference type="PANTHER" id="PTHR43790">
    <property type="entry name" value="CARBOHYDRATE TRANSPORT ATP-BINDING PROTEIN MG119-RELATED"/>
    <property type="match status" value="1"/>
</dbReference>
<dbReference type="Gene3D" id="3.40.50.300">
    <property type="entry name" value="P-loop containing nucleotide triphosphate hydrolases"/>
    <property type="match status" value="2"/>
</dbReference>
<dbReference type="Pfam" id="PF00005">
    <property type="entry name" value="ABC_tran"/>
    <property type="match status" value="2"/>
</dbReference>
<dbReference type="InterPro" id="IPR003593">
    <property type="entry name" value="AAA+_ATPase"/>
</dbReference>
<dbReference type="InterPro" id="IPR017871">
    <property type="entry name" value="ABC_transporter-like_CS"/>
</dbReference>
<feature type="region of interest" description="Disordered" evidence="5">
    <location>
        <begin position="234"/>
        <end position="261"/>
    </location>
</feature>
<proteinExistence type="predicted"/>
<dbReference type="PANTHER" id="PTHR43790:SF9">
    <property type="entry name" value="GALACTOFURANOSE TRANSPORTER ATP-BINDING PROTEIN YTFR"/>
    <property type="match status" value="1"/>
</dbReference>
<protein>
    <submittedName>
        <fullName evidence="7">ABC transporter ATP-binding protein</fullName>
    </submittedName>
</protein>
<sequence>MTSQRHTTQRPGSTVVRCRAVARRFGSVPALTRADLAVDEGEILALVGENGAGKSTLMRIIAGEIAADAGEVSVDTAVGLVRQQLSTVPGLTVIEQIALAAPAGGRVDWRRLRREVTELMDSTGLEVPLDTQADRLPVSLQQRVEILSVIHRGARCLLLDEPTTYLTPHEVDGLFEMIRGLTPTGVSAVFISHKLREVAAFCDRVSVLARGETVATFDEPPFDLAELGRAMTSKTAAVDPGRGRSHRGDRGRARGDHDGTRHNRMRLRAGSALAVAEGEIVGIAGVAGNGQDELVATLTGLRRHGAFAPVLLDGRDVTSLSPWRRRRKGVRLVPSNVKQAAVAAEATLADNLLTARVDPRYTRRGGWLERSEVDERTDDCLRDYGVVATGHDQLAGELSGGNLQKFVVARELAHDASVLIAHEPTRGVDFAAAAQIRRRLDRFAEGGGGVVLLTSDLDELLELSDRVHVLYNGDLSQSFPAEELSVGRLGELLGGIDRGATA</sequence>
<reference evidence="7 8" key="1">
    <citation type="journal article" date="2019" name="Int. J. Syst. Evol. Microbiol.">
        <title>The Global Catalogue of Microorganisms (GCM) 10K type strain sequencing project: providing services to taxonomists for standard genome sequencing and annotation.</title>
        <authorList>
            <consortium name="The Broad Institute Genomics Platform"/>
            <consortium name="The Broad Institute Genome Sequencing Center for Infectious Disease"/>
            <person name="Wu L."/>
            <person name="Ma J."/>
        </authorList>
    </citation>
    <scope>NUCLEOTIDE SEQUENCE [LARGE SCALE GENOMIC DNA]</scope>
    <source>
        <strain evidence="7 8">JCM 14942</strain>
    </source>
</reference>
<evidence type="ECO:0000256" key="1">
    <source>
        <dbReference type="ARBA" id="ARBA00022448"/>
    </source>
</evidence>
<evidence type="ECO:0000256" key="3">
    <source>
        <dbReference type="ARBA" id="ARBA00022741"/>
    </source>
</evidence>
<dbReference type="Proteomes" id="UP001500842">
    <property type="component" value="Unassembled WGS sequence"/>
</dbReference>
<comment type="caution">
    <text evidence="7">The sequence shown here is derived from an EMBL/GenBank/DDBJ whole genome shotgun (WGS) entry which is preliminary data.</text>
</comment>
<evidence type="ECO:0000256" key="2">
    <source>
        <dbReference type="ARBA" id="ARBA00022737"/>
    </source>
</evidence>
<evidence type="ECO:0000259" key="6">
    <source>
        <dbReference type="PROSITE" id="PS50893"/>
    </source>
</evidence>
<dbReference type="InterPro" id="IPR027417">
    <property type="entry name" value="P-loop_NTPase"/>
</dbReference>
<keyword evidence="1" id="KW-0813">Transport</keyword>
<keyword evidence="8" id="KW-1185">Reference proteome</keyword>
<keyword evidence="2" id="KW-0677">Repeat</keyword>
<dbReference type="InterPro" id="IPR050107">
    <property type="entry name" value="ABC_carbohydrate_import_ATPase"/>
</dbReference>
<evidence type="ECO:0000313" key="8">
    <source>
        <dbReference type="Proteomes" id="UP001500842"/>
    </source>
</evidence>
<dbReference type="PROSITE" id="PS50893">
    <property type="entry name" value="ABC_TRANSPORTER_2"/>
    <property type="match status" value="2"/>
</dbReference>
<evidence type="ECO:0000313" key="7">
    <source>
        <dbReference type="EMBL" id="GAA1538753.1"/>
    </source>
</evidence>
<dbReference type="EMBL" id="BAAAOR010000035">
    <property type="protein sequence ID" value="GAA1538753.1"/>
    <property type="molecule type" value="Genomic_DNA"/>
</dbReference>
<dbReference type="CDD" id="cd03215">
    <property type="entry name" value="ABC_Carb_Monos_II"/>
    <property type="match status" value="1"/>
</dbReference>
<organism evidence="7 8">
    <name type="scientific">Nocardioides humi</name>
    <dbReference type="NCBI Taxonomy" id="449461"/>
    <lineage>
        <taxon>Bacteria</taxon>
        <taxon>Bacillati</taxon>
        <taxon>Actinomycetota</taxon>
        <taxon>Actinomycetes</taxon>
        <taxon>Propionibacteriales</taxon>
        <taxon>Nocardioidaceae</taxon>
        <taxon>Nocardioides</taxon>
    </lineage>
</organism>
<evidence type="ECO:0000256" key="4">
    <source>
        <dbReference type="ARBA" id="ARBA00022840"/>
    </source>
</evidence>
<dbReference type="SMART" id="SM00382">
    <property type="entry name" value="AAA"/>
    <property type="match status" value="2"/>
</dbReference>
<dbReference type="InterPro" id="IPR003439">
    <property type="entry name" value="ABC_transporter-like_ATP-bd"/>
</dbReference>
<accession>A0ABN2BFX6</accession>
<dbReference type="CDD" id="cd03216">
    <property type="entry name" value="ABC_Carb_Monos_I"/>
    <property type="match status" value="1"/>
</dbReference>
<feature type="compositionally biased region" description="Basic and acidic residues" evidence="5">
    <location>
        <begin position="246"/>
        <end position="261"/>
    </location>
</feature>
<dbReference type="SUPFAM" id="SSF52540">
    <property type="entry name" value="P-loop containing nucleoside triphosphate hydrolases"/>
    <property type="match status" value="2"/>
</dbReference>